<organism evidence="2">
    <name type="scientific">Schistocephalus solidus</name>
    <name type="common">Tapeworm</name>
    <dbReference type="NCBI Taxonomy" id="70667"/>
    <lineage>
        <taxon>Eukaryota</taxon>
        <taxon>Metazoa</taxon>
        <taxon>Spiralia</taxon>
        <taxon>Lophotrochozoa</taxon>
        <taxon>Platyhelminthes</taxon>
        <taxon>Cestoda</taxon>
        <taxon>Eucestoda</taxon>
        <taxon>Diphyllobothriidea</taxon>
        <taxon>Diphyllobothriidae</taxon>
        <taxon>Schistocephalus</taxon>
    </lineage>
</organism>
<sequence length="306" mass="34985">MLGNERFKAKSSKPVKLNIELPSYFAPFRDEVIEARKKIKPRDFCINAFVKADKGNLEHLSSCENLSAKIRSAIMNIAVEAFKHPKIYFNRTEVSILLHMFVQLTGLEVRDMTADEMKAFLYSTLEMTNPFSLDGLCRAAMLQSPHVVGQRKNISPMDFLLTLSILLRGTLEDRCELAFHVMDIDSDGLLRKTVEFRRLLYDTFDVNVAAQNPEIDPDEPVRDTVNYLCDKLQCTINHPITLNKFKELCRQEPWVIECLLPCLPSEHTNIIFQSLFTTTVRLPSLENPPKTTQVKRNGPPKTPRTA</sequence>
<feature type="region of interest" description="Disordered" evidence="1">
    <location>
        <begin position="283"/>
        <end position="306"/>
    </location>
</feature>
<dbReference type="EMBL" id="GEEE01007676">
    <property type="protein sequence ID" value="JAP55549.1"/>
    <property type="molecule type" value="Transcribed_RNA"/>
</dbReference>
<dbReference type="Gene3D" id="1.10.238.10">
    <property type="entry name" value="EF-hand"/>
    <property type="match status" value="1"/>
</dbReference>
<reference evidence="2" key="1">
    <citation type="submission" date="2016-01" db="EMBL/GenBank/DDBJ databases">
        <title>Reference transcriptome for the parasite Schistocephalus solidus: insights into the molecular evolution of parasitism.</title>
        <authorList>
            <person name="Hebert F.O."/>
            <person name="Grambauer S."/>
            <person name="Barber I."/>
            <person name="Landry C.R."/>
            <person name="Aubin-Horth N."/>
        </authorList>
    </citation>
    <scope>NUCLEOTIDE SEQUENCE</scope>
</reference>
<protein>
    <submittedName>
        <fullName evidence="2">EF-hand calcium-binding domain-containing protein 1</fullName>
    </submittedName>
</protein>
<gene>
    <name evidence="2" type="primary">EFCB1</name>
    <name evidence="2" type="ORF">TR125216</name>
</gene>
<name>A0A0X3PV68_SCHSO</name>
<dbReference type="InterPro" id="IPR011992">
    <property type="entry name" value="EF-hand-dom_pair"/>
</dbReference>
<dbReference type="SUPFAM" id="SSF47473">
    <property type="entry name" value="EF-hand"/>
    <property type="match status" value="1"/>
</dbReference>
<accession>A0A0X3PV68</accession>
<evidence type="ECO:0000313" key="2">
    <source>
        <dbReference type="EMBL" id="JAP55549.1"/>
    </source>
</evidence>
<evidence type="ECO:0000256" key="1">
    <source>
        <dbReference type="SAM" id="MobiDB-lite"/>
    </source>
</evidence>
<dbReference type="AlphaFoldDB" id="A0A0X3PV68"/>
<proteinExistence type="predicted"/>